<gene>
    <name evidence="10" type="ORF">HPG69_008466</name>
</gene>
<keyword evidence="5" id="KW-0732">Signal</keyword>
<comment type="caution">
    <text evidence="10">The sequence shown here is derived from an EMBL/GenBank/DDBJ whole genome shotgun (WGS) entry which is preliminary data.</text>
</comment>
<organism evidence="10 11">
    <name type="scientific">Diceros bicornis minor</name>
    <name type="common">South-central black rhinoceros</name>
    <dbReference type="NCBI Taxonomy" id="77932"/>
    <lineage>
        <taxon>Eukaryota</taxon>
        <taxon>Metazoa</taxon>
        <taxon>Chordata</taxon>
        <taxon>Craniata</taxon>
        <taxon>Vertebrata</taxon>
        <taxon>Euteleostomi</taxon>
        <taxon>Mammalia</taxon>
        <taxon>Eutheria</taxon>
        <taxon>Laurasiatheria</taxon>
        <taxon>Perissodactyla</taxon>
        <taxon>Rhinocerotidae</taxon>
        <taxon>Diceros</taxon>
    </lineage>
</organism>
<dbReference type="Pfam" id="PF08487">
    <property type="entry name" value="VIT"/>
    <property type="match status" value="1"/>
</dbReference>
<dbReference type="InterPro" id="IPR050934">
    <property type="entry name" value="ITIH"/>
</dbReference>
<dbReference type="GO" id="GO:0005576">
    <property type="term" value="C:extracellular region"/>
    <property type="evidence" value="ECO:0007669"/>
    <property type="project" value="UniProtKB-SubCell"/>
</dbReference>
<proteinExistence type="inferred from homology"/>
<dbReference type="GO" id="GO:0006953">
    <property type="term" value="P:acute-phase response"/>
    <property type="evidence" value="ECO:0007669"/>
    <property type="project" value="UniProtKB-ARBA"/>
</dbReference>
<evidence type="ECO:0000256" key="2">
    <source>
        <dbReference type="ARBA" id="ARBA00010158"/>
    </source>
</evidence>
<dbReference type="CDD" id="cd01461">
    <property type="entry name" value="vWA_interalpha_trypsin_inhibitor"/>
    <property type="match status" value="1"/>
</dbReference>
<dbReference type="InterPro" id="IPR013694">
    <property type="entry name" value="VIT"/>
</dbReference>
<keyword evidence="4" id="KW-0646">Protease inhibitor</keyword>
<dbReference type="Gene3D" id="3.40.50.410">
    <property type="entry name" value="von Willebrand factor, type A domain"/>
    <property type="match status" value="1"/>
</dbReference>
<name>A0A7J7FL96_DICBM</name>
<evidence type="ECO:0000256" key="6">
    <source>
        <dbReference type="ARBA" id="ARBA00022900"/>
    </source>
</evidence>
<dbReference type="PROSITE" id="PS50234">
    <property type="entry name" value="VWFA"/>
    <property type="match status" value="1"/>
</dbReference>
<dbReference type="Pfam" id="PF06668">
    <property type="entry name" value="ITI_HC_C"/>
    <property type="match status" value="1"/>
</dbReference>
<feature type="domain" description="VWFA" evidence="8">
    <location>
        <begin position="413"/>
        <end position="615"/>
    </location>
</feature>
<evidence type="ECO:0000256" key="1">
    <source>
        <dbReference type="ARBA" id="ARBA00004613"/>
    </source>
</evidence>
<dbReference type="PANTHER" id="PTHR10338:SF14">
    <property type="entry name" value="INTER-ALPHA-TRYPSIN INHIBITOR HEAVY CHAIN H2"/>
    <property type="match status" value="1"/>
</dbReference>
<dbReference type="SMART" id="SM00609">
    <property type="entry name" value="VIT"/>
    <property type="match status" value="1"/>
</dbReference>
<evidence type="ECO:0008006" key="12">
    <source>
        <dbReference type="Google" id="ProtNLM"/>
    </source>
</evidence>
<dbReference type="PANTHER" id="PTHR10338">
    <property type="entry name" value="INTER-ALPHA-TRYPSIN INHIBITOR HEAVY CHAIN FAMILY MEMBER"/>
    <property type="match status" value="1"/>
</dbReference>
<keyword evidence="7" id="KW-0325">Glycoprotein</keyword>
<dbReference type="FunFam" id="3.40.50.410:FF:000013">
    <property type="entry name" value="inter-alpha-trypsin inhibitor heavy chain H2"/>
    <property type="match status" value="1"/>
</dbReference>
<dbReference type="SMART" id="SM00327">
    <property type="entry name" value="VWA"/>
    <property type="match status" value="1"/>
</dbReference>
<dbReference type="AlphaFoldDB" id="A0A7J7FL96"/>
<feature type="domain" description="VIT" evidence="9">
    <location>
        <begin position="159"/>
        <end position="288"/>
    </location>
</feature>
<sequence>MIELDLDFANILPDFHMDESEYSCGICGSDFHPINRESLRNSGYLQFTNDSCPGAQFDDQVQNLRDIKSMKTIDLCLKEYPAHIRSEFSSDPALESLAELPSEMKGLTCFLIWFFLSEAQGFETPTNELPEFAEYGDLVELAPGKFQLVPENRRYQRSVAGESGETMEDVDQVTLYSYKVQSTITSRMANTIIQAKMVNNSPQPQGVVFDVQIPKGAFISNFSMTVNGMTFTSSIKEKPVGRALYSQARAKGKTAGLVRSKALDMEDFKTEVNILPGAKVQFELHYQEVKWRKLGSYEHRLHLQPGRLAKHLEVDVWIIEPQGLRFLHVPDTFDGHFEGVPVVSKGHQKAHVSFKPTVAQQRKCSNCSETAVDGELVVMYDVNREEKAGELEVFNGYFVHFFAPDNMDPIPKNILFVIDVSGSMWGVKMKQTVEAMKTILDDLRTEDQFSVVDFNHNVRAWRNDLVSATKTQVADAKKYIEKIQPHGGTNINEALLRAIFILNEANNLGLLDPNSVSLIILVSDGDPTVGKYHFGFLVTNIVTVISWKRELKLSKIQKNVKQNIQDNISLFSLGIGFDVDYDFLKRLSNDNRGIAHRIYGNQDTSSQLKKFYNQVSTPLLRNIQFNYPHTSVTDVTQNSFHNFFGGSEIVVAGKFDPDKSEQLQGIITATSANTELVLETLAEMDGLEDFLSRDKHADPDFTKKLWAYLTINQLLAERNLAPTAAAKRKITKTILQMSLEHHIVTPLTSMVIENEAGDERMLADSPPQDPSCCSGALYYGSKVAPSSIPSWANPSPTPVIPMPAKGARVLQSTPPPHVIRVENDPHFIIYLPKSQKNICFNIDSEPGKILNLVSDPESGILVNGQLIGAKKPKNEKLSTYFGKLGFYFQSEDMKIEISTESITLRRGSRTSTLSWSDTARVINQRQVLLLWLNSGVLVSVKKEKTVTITLDKDTSFSVLLHRVWKKHPINVDFLGIYVPPTNKFSPNVHGLIGQFMREPKIHIFNERPGKDSKKPEATMEVKGQKLTVTRGLQKDYRTDIAFGTEVPCWFVHNSGKGFIDGHYKDYLVPQLYSFLKWP</sequence>
<dbReference type="InterPro" id="IPR002035">
    <property type="entry name" value="VWF_A"/>
</dbReference>
<evidence type="ECO:0000256" key="4">
    <source>
        <dbReference type="ARBA" id="ARBA00022690"/>
    </source>
</evidence>
<dbReference type="InterPro" id="IPR010600">
    <property type="entry name" value="ITI_HC_C"/>
</dbReference>
<protein>
    <recommendedName>
        <fullName evidence="12">Inter-alpha-trypsin inhibitor heavy chain H2</fullName>
    </recommendedName>
</protein>
<evidence type="ECO:0000256" key="3">
    <source>
        <dbReference type="ARBA" id="ARBA00022525"/>
    </source>
</evidence>
<dbReference type="PROSITE" id="PS51468">
    <property type="entry name" value="VIT"/>
    <property type="match status" value="1"/>
</dbReference>
<comment type="similarity">
    <text evidence="2">Belongs to the ITIH family.</text>
</comment>
<evidence type="ECO:0000259" key="9">
    <source>
        <dbReference type="PROSITE" id="PS51468"/>
    </source>
</evidence>
<accession>A0A7J7FL96</accession>
<keyword evidence="11" id="KW-1185">Reference proteome</keyword>
<keyword evidence="3" id="KW-0964">Secreted</keyword>
<evidence type="ECO:0000259" key="8">
    <source>
        <dbReference type="PROSITE" id="PS50234"/>
    </source>
</evidence>
<dbReference type="GO" id="GO:0030212">
    <property type="term" value="P:hyaluronan metabolic process"/>
    <property type="evidence" value="ECO:0007669"/>
    <property type="project" value="InterPro"/>
</dbReference>
<evidence type="ECO:0000256" key="5">
    <source>
        <dbReference type="ARBA" id="ARBA00022729"/>
    </source>
</evidence>
<keyword evidence="6" id="KW-0722">Serine protease inhibitor</keyword>
<dbReference type="Proteomes" id="UP000551758">
    <property type="component" value="Unassembled WGS sequence"/>
</dbReference>
<dbReference type="SUPFAM" id="SSF53300">
    <property type="entry name" value="vWA-like"/>
    <property type="match status" value="1"/>
</dbReference>
<dbReference type="GO" id="GO:0004867">
    <property type="term" value="F:serine-type endopeptidase inhibitor activity"/>
    <property type="evidence" value="ECO:0007669"/>
    <property type="project" value="UniProtKB-KW"/>
</dbReference>
<dbReference type="Pfam" id="PF00092">
    <property type="entry name" value="VWA"/>
    <property type="match status" value="1"/>
</dbReference>
<evidence type="ECO:0000313" key="11">
    <source>
        <dbReference type="Proteomes" id="UP000551758"/>
    </source>
</evidence>
<dbReference type="EMBL" id="JACDTQ010000352">
    <property type="protein sequence ID" value="KAF5928678.1"/>
    <property type="molecule type" value="Genomic_DNA"/>
</dbReference>
<evidence type="ECO:0000256" key="7">
    <source>
        <dbReference type="ARBA" id="ARBA00023180"/>
    </source>
</evidence>
<reference evidence="10 11" key="1">
    <citation type="journal article" date="2020" name="Mol. Biol. Evol.">
        <title>Interspecific Gene Flow and the Evolution of Specialization in Black and White Rhinoceros.</title>
        <authorList>
            <person name="Moodley Y."/>
            <person name="Westbury M.V."/>
            <person name="Russo I.M."/>
            <person name="Gopalakrishnan S."/>
            <person name="Rakotoarivelo A."/>
            <person name="Olsen R.A."/>
            <person name="Prost S."/>
            <person name="Tunstall T."/>
            <person name="Ryder O.A."/>
            <person name="Dalen L."/>
            <person name="Bruford M.W."/>
        </authorList>
    </citation>
    <scope>NUCLEOTIDE SEQUENCE [LARGE SCALE GENOMIC DNA]</scope>
    <source>
        <strain evidence="10">SBR-YM</strain>
        <tissue evidence="10">Skin</tissue>
    </source>
</reference>
<dbReference type="InterPro" id="IPR036465">
    <property type="entry name" value="vWFA_dom_sf"/>
</dbReference>
<evidence type="ECO:0000313" key="10">
    <source>
        <dbReference type="EMBL" id="KAF5928678.1"/>
    </source>
</evidence>
<comment type="subcellular location">
    <subcellularLocation>
        <location evidence="1">Secreted</location>
    </subcellularLocation>
</comment>